<dbReference type="AlphaFoldDB" id="A0A1K0G5M6"/>
<evidence type="ECO:0000313" key="2">
    <source>
        <dbReference type="Proteomes" id="UP000182486"/>
    </source>
</evidence>
<name>A0A1K0G5M6_9ACTN</name>
<proteinExistence type="predicted"/>
<dbReference type="RefSeq" id="WP_071806863.1">
    <property type="nucleotide sequence ID" value="NZ_MEIA01000213.1"/>
</dbReference>
<accession>A0A1K0G5M6</accession>
<reference evidence="1 2" key="1">
    <citation type="submission" date="2016-09" db="EMBL/GenBank/DDBJ databases">
        <title>Couchioplanes caeruleus draft genome sequence.</title>
        <authorList>
            <person name="Sheehan J."/>
            <person name="Caffrey P."/>
        </authorList>
    </citation>
    <scope>NUCLEOTIDE SEQUENCE [LARGE SCALE GENOMIC DNA]</scope>
    <source>
        <strain evidence="1 2">DSM 43634</strain>
    </source>
</reference>
<dbReference type="EMBL" id="MEIA01000213">
    <property type="protein sequence ID" value="OJF12570.1"/>
    <property type="molecule type" value="Genomic_DNA"/>
</dbReference>
<dbReference type="Gene3D" id="2.40.128.290">
    <property type="entry name" value="Uncharacterised protein Atu4866, PF11512"/>
    <property type="match status" value="1"/>
</dbReference>
<dbReference type="InterPro" id="IPR038646">
    <property type="entry name" value="Atu4866-like_sf"/>
</dbReference>
<protein>
    <submittedName>
        <fullName evidence="1">Uncharacterized protein</fullName>
    </submittedName>
</protein>
<organism evidence="1 2">
    <name type="scientific">Couchioplanes caeruleus subsp. caeruleus</name>
    <dbReference type="NCBI Taxonomy" id="56427"/>
    <lineage>
        <taxon>Bacteria</taxon>
        <taxon>Bacillati</taxon>
        <taxon>Actinomycetota</taxon>
        <taxon>Actinomycetes</taxon>
        <taxon>Micromonosporales</taxon>
        <taxon>Micromonosporaceae</taxon>
        <taxon>Couchioplanes</taxon>
    </lineage>
</organism>
<evidence type="ECO:0000313" key="1">
    <source>
        <dbReference type="EMBL" id="OJF12570.1"/>
    </source>
</evidence>
<sequence>MRTSDLDATIFTSASLLALAFGGKSDDAVRLSQPRPDGRPDDYAGYWRNADDTVRLVLGEDWSYEGKVAGRRRNAKGTYRPDGAGLLLSDESGLRTRVEPAEYGLEMAGHQLFKVAERCG</sequence>
<gene>
    <name evidence="1" type="ORF">BG844_20015</name>
</gene>
<keyword evidence="2" id="KW-1185">Reference proteome</keyword>
<comment type="caution">
    <text evidence="1">The sequence shown here is derived from an EMBL/GenBank/DDBJ whole genome shotgun (WGS) entry which is preliminary data.</text>
</comment>
<dbReference type="Proteomes" id="UP000182486">
    <property type="component" value="Unassembled WGS sequence"/>
</dbReference>